<feature type="region of interest" description="Disordered" evidence="1">
    <location>
        <begin position="907"/>
        <end position="937"/>
    </location>
</feature>
<feature type="region of interest" description="Disordered" evidence="1">
    <location>
        <begin position="1158"/>
        <end position="1184"/>
    </location>
</feature>
<feature type="region of interest" description="Disordered" evidence="1">
    <location>
        <begin position="1418"/>
        <end position="1443"/>
    </location>
</feature>
<feature type="compositionally biased region" description="Basic and acidic residues" evidence="1">
    <location>
        <begin position="614"/>
        <end position="632"/>
    </location>
</feature>
<evidence type="ECO:0000256" key="1">
    <source>
        <dbReference type="SAM" id="MobiDB-lite"/>
    </source>
</evidence>
<feature type="compositionally biased region" description="Basic and acidic residues" evidence="1">
    <location>
        <begin position="423"/>
        <end position="441"/>
    </location>
</feature>
<organism evidence="3 4">
    <name type="scientific">Aldrovandia affinis</name>
    <dbReference type="NCBI Taxonomy" id="143900"/>
    <lineage>
        <taxon>Eukaryota</taxon>
        <taxon>Metazoa</taxon>
        <taxon>Chordata</taxon>
        <taxon>Craniata</taxon>
        <taxon>Vertebrata</taxon>
        <taxon>Euteleostomi</taxon>
        <taxon>Actinopterygii</taxon>
        <taxon>Neopterygii</taxon>
        <taxon>Teleostei</taxon>
        <taxon>Notacanthiformes</taxon>
        <taxon>Halosauridae</taxon>
        <taxon>Aldrovandia</taxon>
    </lineage>
</organism>
<feature type="region of interest" description="Disordered" evidence="1">
    <location>
        <begin position="358"/>
        <end position="382"/>
    </location>
</feature>
<feature type="region of interest" description="Disordered" evidence="1">
    <location>
        <begin position="609"/>
        <end position="645"/>
    </location>
</feature>
<proteinExistence type="predicted"/>
<evidence type="ECO:0000259" key="2">
    <source>
        <dbReference type="Pfam" id="PF25817"/>
    </source>
</evidence>
<evidence type="ECO:0000313" key="3">
    <source>
        <dbReference type="EMBL" id="KAJ8402824.1"/>
    </source>
</evidence>
<dbReference type="InterPro" id="IPR057881">
    <property type="entry name" value="ICE1_C"/>
</dbReference>
<feature type="region of interest" description="Disordered" evidence="1">
    <location>
        <begin position="485"/>
        <end position="504"/>
    </location>
</feature>
<sequence length="1811" mass="199377">MAPLEKQNQQYEAMQSELEEKNVSLKRYQQISEERDSLKEENSKLLALKKNLENQLKESNEKDYEITQLKMEKKKLKKNIHKTQEALEKLELKNQKDLRDMPTQTNFLEEPKIDKAKVKLLFEELWMCIEPESQTTNPLHYSGYQTDSLKPRSVPIWVDEVVPEATGARKIRKSSRESGERLNHNALVKEKKFTRPPDSSPLGSSGHDIEKILDLFKPLPPILSPMCFTTSQETLFGDMSDSSDDDKNEGLKVTNIHQDEVPSSRPECADLQHLELSTNKTADTLMMLAPAPDDSLDPFSALCTTLIEVGKDSGDKEMNIHHSEIQIRELEEEKFENAEDITMWISDEALVDGLAASPSGSCVKESLSREPTELSTPGNSDSLANVVTNAEAMVVGEAPPEEKETDAEYVNYEKAFPISQQNKHTEDHQGKCDTQHRDSIKEPQLPPTGVNNDNLGHYKDIDVHLQTPAGLANLVKGSLSNGFTQLQESSETERENPLSTLNDVTNDNMETEQTASNMTCSQANEVNTVTGKLTRFEANAVDGLAASPSGSCVKESLSSGVPTELSIPGNTDNSANVVTNAEAMVVGEAPPEEKETDAEYVNCEKAFPISQQNKHTEDHQGKCDTQHRDSIKEPQLPPPGVNNDNLGLYKDIDVHLQTPTGLENLVKDSLSNGFTQLQESSETERENPLSTLNDVTKDNTETEQTASNMTCSQANEVNTVTGKLTRFEANAADGPEERIRFSEDNCIVNSRVLDLVKSTSKSLHCPNDGMDQAKEQAADGFPSDITTETDVTLTLPSTLLTVSELPARAVSPKDELEALESVQNEALSELSKHSGEMVCTSKESQKPNELEVNTHDAEGLKQTCQLPAGSVLASPSDPTVINIDVHPGRINPPCSDVTPPVVEADSTPAEIPADEGKIEGSDPAKCKESSDEQESFGLQRKVKKIYQRAGNQASSESVNVLIKAEGDSTRPHEGSGNSQGTSCERQETHSLNTGSCYLTSHDSSHVKLALSTNSIQSEVSEDGIPIQETFAGMLQCERKMSNDHEEPLKQEIKECKPNVSQSGTIRDHGCCLSPKFSSELKERPCSLQADERTDENTTREIEQEVAVDKTEVKKSSISNDKGFPTESTMQAMTFKNPAIPSRKRQHSSKGQENLSMNVKEELKLTNTPTLASADAPTPAKSPESIRKVRFEMGPPLPPLLNPLTVTPPRFGKLKSKTIPSKLSFPSPMSEEMQEDSITPPLAPLSDGPNAKPPCLSLPSSCETKCKRVLSSPLQFCATTPKHAVPVPGRLPPSASSSSSSSPSAPQENSVTILDTMYPDLSARARTLNILRRTVNLSRCTSANGITPHDPVNQISRFKAVNSSTVFTKSSQSSECELRQTVVGNTGPSKGSSSALAGQFAKRTGVNMLLPRSVKKPRWDGDLPDSLHDRFPKNPEGVSQGESARIKEGGQVGNAEIGAPNPISDALKEIETSCFDLLPVIKSHVSIGRISEMPLLRDEEVEVIRQFCAVKKLLADDLLSAILVKMKAEKSTLCGPHMQALCRVYTGICRQREDWERAHLFAYSILKEDFPDSAKLILFMVTTWHNILSKMDVLSQAMHAVVRLRAHGEVLHYLTAYLNWEMNPPCDVQKLISNTLMALRTGENMKFLHHVRHGDDLNPAAWAHIFTLDLLCTQQRWKWTHDNIIRKELWPLMNSWVAQPRWQQTPISDVSIATVLRLIGRLGQLGIKEKAVGQVKTFATAINLFGRHGKKEDVPWSVQLAAVYAIYDLSPSNPKEALDALAAWRGETSESVPPAVTSCITQIGSVCRYVKS</sequence>
<comment type="caution">
    <text evidence="3">The sequence shown here is derived from an EMBL/GenBank/DDBJ whole genome shotgun (WGS) entry which is preliminary data.</text>
</comment>
<feature type="compositionally biased region" description="Polar residues" evidence="1">
    <location>
        <begin position="1"/>
        <end position="13"/>
    </location>
</feature>
<name>A0AAD7WNS5_9TELE</name>
<feature type="compositionally biased region" description="Polar residues" evidence="1">
    <location>
        <begin position="373"/>
        <end position="382"/>
    </location>
</feature>
<reference evidence="3" key="1">
    <citation type="journal article" date="2023" name="Science">
        <title>Genome structures resolve the early diversification of teleost fishes.</title>
        <authorList>
            <person name="Parey E."/>
            <person name="Louis A."/>
            <person name="Montfort J."/>
            <person name="Bouchez O."/>
            <person name="Roques C."/>
            <person name="Iampietro C."/>
            <person name="Lluch J."/>
            <person name="Castinel A."/>
            <person name="Donnadieu C."/>
            <person name="Desvignes T."/>
            <person name="Floi Bucao C."/>
            <person name="Jouanno E."/>
            <person name="Wen M."/>
            <person name="Mejri S."/>
            <person name="Dirks R."/>
            <person name="Jansen H."/>
            <person name="Henkel C."/>
            <person name="Chen W.J."/>
            <person name="Zahm M."/>
            <person name="Cabau C."/>
            <person name="Klopp C."/>
            <person name="Thompson A.W."/>
            <person name="Robinson-Rechavi M."/>
            <person name="Braasch I."/>
            <person name="Lecointre G."/>
            <person name="Bobe J."/>
            <person name="Postlethwait J.H."/>
            <person name="Berthelot C."/>
            <person name="Roest Crollius H."/>
            <person name="Guiguen Y."/>
        </authorList>
    </citation>
    <scope>NUCLEOTIDE SEQUENCE</scope>
    <source>
        <strain evidence="3">NC1722</strain>
    </source>
</reference>
<keyword evidence="4" id="KW-1185">Reference proteome</keyword>
<accession>A0AAD7WNS5</accession>
<feature type="compositionally biased region" description="Polar residues" evidence="1">
    <location>
        <begin position="1115"/>
        <end position="1130"/>
    </location>
</feature>
<feature type="compositionally biased region" description="Low complexity" evidence="1">
    <location>
        <begin position="1291"/>
        <end position="1305"/>
    </location>
</feature>
<dbReference type="Proteomes" id="UP001221898">
    <property type="component" value="Unassembled WGS sequence"/>
</dbReference>
<dbReference type="PANTHER" id="PTHR11852">
    <property type="entry name" value="PLATELET-ACTIVATING FACTOR ACETYLHYDROLASE"/>
    <property type="match status" value="1"/>
</dbReference>
<feature type="compositionally biased region" description="Polar residues" evidence="1">
    <location>
        <begin position="975"/>
        <end position="986"/>
    </location>
</feature>
<feature type="compositionally biased region" description="Basic and acidic residues" evidence="1">
    <location>
        <begin position="1086"/>
        <end position="1114"/>
    </location>
</feature>
<feature type="compositionally biased region" description="Basic and acidic residues" evidence="1">
    <location>
        <begin position="1418"/>
        <end position="1432"/>
    </location>
</feature>
<feature type="domain" description="Little elongation complex subunit 1 C-terminal" evidence="2">
    <location>
        <begin position="1613"/>
        <end position="1802"/>
    </location>
</feature>
<feature type="region of interest" description="Disordered" evidence="1">
    <location>
        <begin position="966"/>
        <end position="986"/>
    </location>
</feature>
<feature type="region of interest" description="Disordered" evidence="1">
    <location>
        <begin position="418"/>
        <end position="455"/>
    </location>
</feature>
<feature type="region of interest" description="Disordered" evidence="1">
    <location>
        <begin position="1"/>
        <end position="25"/>
    </location>
</feature>
<dbReference type="Pfam" id="PF25817">
    <property type="entry name" value="ICE1_C"/>
    <property type="match status" value="1"/>
</dbReference>
<feature type="region of interest" description="Disordered" evidence="1">
    <location>
        <begin position="676"/>
        <end position="695"/>
    </location>
</feature>
<feature type="region of interest" description="Disordered" evidence="1">
    <location>
        <begin position="1280"/>
        <end position="1309"/>
    </location>
</feature>
<evidence type="ECO:0000313" key="4">
    <source>
        <dbReference type="Proteomes" id="UP001221898"/>
    </source>
</evidence>
<feature type="compositionally biased region" description="Basic and acidic residues" evidence="1">
    <location>
        <begin position="914"/>
        <end position="930"/>
    </location>
</feature>
<dbReference type="EMBL" id="JAINUG010000062">
    <property type="protein sequence ID" value="KAJ8402824.1"/>
    <property type="molecule type" value="Genomic_DNA"/>
</dbReference>
<protein>
    <recommendedName>
        <fullName evidence="2">Little elongation complex subunit 1 C-terminal domain-containing protein</fullName>
    </recommendedName>
</protein>
<dbReference type="PANTHER" id="PTHR11852:SF4">
    <property type="entry name" value="LITTLE ELONGATION COMPLEX SUBUNIT 1"/>
    <property type="match status" value="1"/>
</dbReference>
<gene>
    <name evidence="3" type="ORF">AAFF_G00364960</name>
</gene>
<feature type="region of interest" description="Disordered" evidence="1">
    <location>
        <begin position="1086"/>
        <end position="1130"/>
    </location>
</feature>